<evidence type="ECO:0000256" key="2">
    <source>
        <dbReference type="SAM" id="SignalP"/>
    </source>
</evidence>
<accession>A0AAN6MEN5</accession>
<keyword evidence="4" id="KW-1185">Reference proteome</keyword>
<feature type="region of interest" description="Disordered" evidence="1">
    <location>
        <begin position="76"/>
        <end position="124"/>
    </location>
</feature>
<reference evidence="3" key="1">
    <citation type="journal article" date="2023" name="Mol. Phylogenet. Evol.">
        <title>Genome-scale phylogeny and comparative genomics of the fungal order Sordariales.</title>
        <authorList>
            <person name="Hensen N."/>
            <person name="Bonometti L."/>
            <person name="Westerberg I."/>
            <person name="Brannstrom I.O."/>
            <person name="Guillou S."/>
            <person name="Cros-Aarteil S."/>
            <person name="Calhoun S."/>
            <person name="Haridas S."/>
            <person name="Kuo A."/>
            <person name="Mondo S."/>
            <person name="Pangilinan J."/>
            <person name="Riley R."/>
            <person name="LaButti K."/>
            <person name="Andreopoulos B."/>
            <person name="Lipzen A."/>
            <person name="Chen C."/>
            <person name="Yan M."/>
            <person name="Daum C."/>
            <person name="Ng V."/>
            <person name="Clum A."/>
            <person name="Steindorff A."/>
            <person name="Ohm R.A."/>
            <person name="Martin F."/>
            <person name="Silar P."/>
            <person name="Natvig D.O."/>
            <person name="Lalanne C."/>
            <person name="Gautier V."/>
            <person name="Ament-Velasquez S.L."/>
            <person name="Kruys A."/>
            <person name="Hutchinson M.I."/>
            <person name="Powell A.J."/>
            <person name="Barry K."/>
            <person name="Miller A.N."/>
            <person name="Grigoriev I.V."/>
            <person name="Debuchy R."/>
            <person name="Gladieux P."/>
            <person name="Hiltunen Thoren M."/>
            <person name="Johannesson H."/>
        </authorList>
    </citation>
    <scope>NUCLEOTIDE SEQUENCE</scope>
    <source>
        <strain evidence="3">CBS 103.79</strain>
    </source>
</reference>
<name>A0AAN6MEN5_9PEZI</name>
<protein>
    <submittedName>
        <fullName evidence="3">Uncharacterized protein</fullName>
    </submittedName>
</protein>
<feature type="signal peptide" evidence="2">
    <location>
        <begin position="1"/>
        <end position="23"/>
    </location>
</feature>
<dbReference type="AlphaFoldDB" id="A0AAN6MEN5"/>
<gene>
    <name evidence="3" type="ORF">C8A05DRAFT_37709</name>
</gene>
<keyword evidence="2" id="KW-0732">Signal</keyword>
<dbReference type="EMBL" id="MU855895">
    <property type="protein sequence ID" value="KAK3898693.1"/>
    <property type="molecule type" value="Genomic_DNA"/>
</dbReference>
<evidence type="ECO:0000313" key="4">
    <source>
        <dbReference type="Proteomes" id="UP001303889"/>
    </source>
</evidence>
<feature type="chain" id="PRO_5042939544" evidence="2">
    <location>
        <begin position="24"/>
        <end position="268"/>
    </location>
</feature>
<reference evidence="3" key="2">
    <citation type="submission" date="2023-05" db="EMBL/GenBank/DDBJ databases">
        <authorList>
            <consortium name="Lawrence Berkeley National Laboratory"/>
            <person name="Steindorff A."/>
            <person name="Hensen N."/>
            <person name="Bonometti L."/>
            <person name="Westerberg I."/>
            <person name="Brannstrom I.O."/>
            <person name="Guillou S."/>
            <person name="Cros-Aarteil S."/>
            <person name="Calhoun S."/>
            <person name="Haridas S."/>
            <person name="Kuo A."/>
            <person name="Mondo S."/>
            <person name="Pangilinan J."/>
            <person name="Riley R."/>
            <person name="Labutti K."/>
            <person name="Andreopoulos B."/>
            <person name="Lipzen A."/>
            <person name="Chen C."/>
            <person name="Yanf M."/>
            <person name="Daum C."/>
            <person name="Ng V."/>
            <person name="Clum A."/>
            <person name="Ohm R."/>
            <person name="Martin F."/>
            <person name="Silar P."/>
            <person name="Natvig D."/>
            <person name="Lalanne C."/>
            <person name="Gautier V."/>
            <person name="Ament-Velasquez S.L."/>
            <person name="Kruys A."/>
            <person name="Hutchinson M.I."/>
            <person name="Powell A.J."/>
            <person name="Barry K."/>
            <person name="Miller A.N."/>
            <person name="Grigoriev I.V."/>
            <person name="Debuchy R."/>
            <person name="Gladieux P."/>
            <person name="Thoren M.H."/>
            <person name="Johannesson H."/>
        </authorList>
    </citation>
    <scope>NUCLEOTIDE SEQUENCE</scope>
    <source>
        <strain evidence="3">CBS 103.79</strain>
    </source>
</reference>
<proteinExistence type="predicted"/>
<dbReference type="Proteomes" id="UP001303889">
    <property type="component" value="Unassembled WGS sequence"/>
</dbReference>
<organism evidence="3 4">
    <name type="scientific">Staphylotrichum tortipilum</name>
    <dbReference type="NCBI Taxonomy" id="2831512"/>
    <lineage>
        <taxon>Eukaryota</taxon>
        <taxon>Fungi</taxon>
        <taxon>Dikarya</taxon>
        <taxon>Ascomycota</taxon>
        <taxon>Pezizomycotina</taxon>
        <taxon>Sordariomycetes</taxon>
        <taxon>Sordariomycetidae</taxon>
        <taxon>Sordariales</taxon>
        <taxon>Chaetomiaceae</taxon>
        <taxon>Staphylotrichum</taxon>
    </lineage>
</organism>
<evidence type="ECO:0000313" key="3">
    <source>
        <dbReference type="EMBL" id="KAK3898693.1"/>
    </source>
</evidence>
<comment type="caution">
    <text evidence="3">The sequence shown here is derived from an EMBL/GenBank/DDBJ whole genome shotgun (WGS) entry which is preliminary data.</text>
</comment>
<evidence type="ECO:0000256" key="1">
    <source>
        <dbReference type="SAM" id="MobiDB-lite"/>
    </source>
</evidence>
<sequence length="268" mass="26691">MGLVKALPLLSLTLSALCGTALAGEGSNVALRQVLDNPEGGFCVDEGWNPTCDGDAPCVEAGEGCCTDETSYEPFPDSCADETDAGAEPRSDDDGPYGSNPYAGNPSDAYGSPDSMGGGGGSFAPGQAATPLPYHAPSAELVGSSSHLYTFVMTYHLASHFTTYEHSLPVVVSTQVESCATVTVSATDAAQASVHLSSYTATALLPVPTPHSPPPAATGPVVGKPVGNETVPTGTRGHGPVVTAGAARVGAVGAAVAGLVLGLAAMMV</sequence>